<proteinExistence type="predicted"/>
<evidence type="ECO:0000313" key="1">
    <source>
        <dbReference type="EMBL" id="EFA84635.1"/>
    </source>
</evidence>
<dbReference type="SUPFAM" id="SSF48403">
    <property type="entry name" value="Ankyrin repeat"/>
    <property type="match status" value="1"/>
</dbReference>
<dbReference type="GeneID" id="31357154"/>
<dbReference type="Proteomes" id="UP000001396">
    <property type="component" value="Unassembled WGS sequence"/>
</dbReference>
<gene>
    <name evidence="1" type="ORF">PPL_01625</name>
</gene>
<name>D3B011_HETP5</name>
<comment type="caution">
    <text evidence="1">The sequence shown here is derived from an EMBL/GenBank/DDBJ whole genome shotgun (WGS) entry which is preliminary data.</text>
</comment>
<sequence>MEHKLFSKIFSNKVLARQIFDSVYWIHRNIGKYLIVCRWKELNSNVKLMIQYGFLDQLKDYLENVPPYLIRNSIYHAIKESLLNSCYPMLSYIIKDLNVNPYDYVSRSNVLLDLSLGGSLECLHLLEETHSFANENFYHYRESIDQCSFKGNLDIMKWIATRAEKHFWSTGLDRYLSNAVIGNHFEVLKWLFTNFGRVGAHPGVKISSLFVYNRLEMLEWMIANRYIEELRVRLTPMISDRTMEHIEWCLNNNFQIVLEYSAIVHAASLGNLPLVKWIDENVAKEDYYVDQAMEAAAKNGRLQVLQWFYSRYTELSPNPHVMNVAAANGKLEIVKWLHENSNHGCTKIAMNKSKCLETLRWLHENRTEGFTREAIDECKYKSVEVIQFLLDNKTEDFTEVAVTNALTNRQFEVFKVLTQHAISWGMEIDLNITALQFDTLCAHGQLDFIQYLYECKEVFGVMVTKNSIDRAVQNDQFEVLKYLDFIENEGCTNSALSYSILGNKVEIFKFLTGKNYVQWTNRHFVDAISYSSYDLADVMIANLCPDFDSEKVMEIAKNYSQLVARNVKLYLDHKNLI</sequence>
<protein>
    <recommendedName>
        <fullName evidence="3">Ankyrin repeat protein</fullName>
    </recommendedName>
</protein>
<dbReference type="PANTHER" id="PTHR46586:SF3">
    <property type="entry name" value="ANKYRIN REPEAT-CONTAINING PROTEIN"/>
    <property type="match status" value="1"/>
</dbReference>
<evidence type="ECO:0008006" key="3">
    <source>
        <dbReference type="Google" id="ProtNLM"/>
    </source>
</evidence>
<dbReference type="InParanoid" id="D3B011"/>
<dbReference type="AlphaFoldDB" id="D3B011"/>
<evidence type="ECO:0000313" key="2">
    <source>
        <dbReference type="Proteomes" id="UP000001396"/>
    </source>
</evidence>
<dbReference type="RefSeq" id="XP_020436748.1">
    <property type="nucleotide sequence ID" value="XM_020572631.1"/>
</dbReference>
<dbReference type="Gene3D" id="1.25.40.20">
    <property type="entry name" value="Ankyrin repeat-containing domain"/>
    <property type="match status" value="1"/>
</dbReference>
<dbReference type="InterPro" id="IPR036770">
    <property type="entry name" value="Ankyrin_rpt-contain_sf"/>
</dbReference>
<dbReference type="PANTHER" id="PTHR46586">
    <property type="entry name" value="ANKYRIN REPEAT-CONTAINING PROTEIN"/>
    <property type="match status" value="1"/>
</dbReference>
<reference evidence="1 2" key="1">
    <citation type="journal article" date="2011" name="Genome Res.">
        <title>Phylogeny-wide analysis of social amoeba genomes highlights ancient origins for complex intercellular communication.</title>
        <authorList>
            <person name="Heidel A.J."/>
            <person name="Lawal H.M."/>
            <person name="Felder M."/>
            <person name="Schilde C."/>
            <person name="Helps N.R."/>
            <person name="Tunggal B."/>
            <person name="Rivero F."/>
            <person name="John U."/>
            <person name="Schleicher M."/>
            <person name="Eichinger L."/>
            <person name="Platzer M."/>
            <person name="Noegel A.A."/>
            <person name="Schaap P."/>
            <person name="Gloeckner G."/>
        </authorList>
    </citation>
    <scope>NUCLEOTIDE SEQUENCE [LARGE SCALE GENOMIC DNA]</scope>
    <source>
        <strain evidence="2">ATCC 26659 / Pp 5 / PN500</strain>
    </source>
</reference>
<dbReference type="EMBL" id="ADBJ01000008">
    <property type="protein sequence ID" value="EFA84635.1"/>
    <property type="molecule type" value="Genomic_DNA"/>
</dbReference>
<dbReference type="InterPro" id="IPR052050">
    <property type="entry name" value="SecEffector_AnkRepeat"/>
</dbReference>
<organism evidence="1 2">
    <name type="scientific">Heterostelium pallidum (strain ATCC 26659 / Pp 5 / PN500)</name>
    <name type="common">Cellular slime mold</name>
    <name type="synonym">Polysphondylium pallidum</name>
    <dbReference type="NCBI Taxonomy" id="670386"/>
    <lineage>
        <taxon>Eukaryota</taxon>
        <taxon>Amoebozoa</taxon>
        <taxon>Evosea</taxon>
        <taxon>Eumycetozoa</taxon>
        <taxon>Dictyostelia</taxon>
        <taxon>Acytosteliales</taxon>
        <taxon>Acytosteliaceae</taxon>
        <taxon>Heterostelium</taxon>
    </lineage>
</organism>
<accession>D3B011</accession>
<keyword evidence="2" id="KW-1185">Reference proteome</keyword>
<dbReference type="SUPFAM" id="SSF140860">
    <property type="entry name" value="Pseudo ankyrin repeat-like"/>
    <property type="match status" value="1"/>
</dbReference>